<dbReference type="InterPro" id="IPR008979">
    <property type="entry name" value="Galactose-bd-like_sf"/>
</dbReference>
<name>A0ABT1YGY6_9BACL</name>
<reference evidence="1 2" key="1">
    <citation type="submission" date="2022-08" db="EMBL/GenBank/DDBJ databases">
        <title>Paenibacillus endoradicis sp. nov., Paenibacillus radicibacter sp. nov and Paenibacillus pararadicis sp. nov., three cold-adapted plant growth-promoting bacteria isolated from root of Larix gmelinii in Great Khingan.</title>
        <authorList>
            <person name="Xue H."/>
        </authorList>
    </citation>
    <scope>NUCLEOTIDE SEQUENCE [LARGE SCALE GENOMIC DNA]</scope>
    <source>
        <strain evidence="1 2">N5-1-1-5</strain>
    </source>
</reference>
<sequence length="88" mass="9664">MSQIQLDLGEVYETAEVWLNGKQAGVRICPPYCLEINGLIKKGNNKLAVEVTNTLVKDQRDFLSSFAQQEPSGLLGPVKVKSIIDSES</sequence>
<gene>
    <name evidence="1" type="ORF">NV381_13475</name>
</gene>
<dbReference type="Gene3D" id="2.60.120.260">
    <property type="entry name" value="Galactose-binding domain-like"/>
    <property type="match status" value="1"/>
</dbReference>
<keyword evidence="2" id="KW-1185">Reference proteome</keyword>
<proteinExistence type="predicted"/>
<comment type="caution">
    <text evidence="1">The sequence shown here is derived from an EMBL/GenBank/DDBJ whole genome shotgun (WGS) entry which is preliminary data.</text>
</comment>
<dbReference type="SUPFAM" id="SSF49785">
    <property type="entry name" value="Galactose-binding domain-like"/>
    <property type="match status" value="1"/>
</dbReference>
<organism evidence="1 2">
    <name type="scientific">Paenibacillus radicis</name>
    <name type="common">ex Xue et al. 2023</name>
    <dbReference type="NCBI Taxonomy" id="2972489"/>
    <lineage>
        <taxon>Bacteria</taxon>
        <taxon>Bacillati</taxon>
        <taxon>Bacillota</taxon>
        <taxon>Bacilli</taxon>
        <taxon>Bacillales</taxon>
        <taxon>Paenibacillaceae</taxon>
        <taxon>Paenibacillus</taxon>
    </lineage>
</organism>
<dbReference type="EMBL" id="JANQBD010000008">
    <property type="protein sequence ID" value="MCR8632217.1"/>
    <property type="molecule type" value="Genomic_DNA"/>
</dbReference>
<dbReference type="NCBIfam" id="NF045579">
    <property type="entry name" value="rhamnoside_JR"/>
    <property type="match status" value="1"/>
</dbReference>
<evidence type="ECO:0000313" key="1">
    <source>
        <dbReference type="EMBL" id="MCR8632217.1"/>
    </source>
</evidence>
<accession>A0ABT1YGY6</accession>
<evidence type="ECO:0008006" key="3">
    <source>
        <dbReference type="Google" id="ProtNLM"/>
    </source>
</evidence>
<protein>
    <recommendedName>
        <fullName evidence="3">Glycosyl hydrolases family 2 sugar binding domain-containing protein</fullName>
    </recommendedName>
</protein>
<dbReference type="Proteomes" id="UP001300012">
    <property type="component" value="Unassembled WGS sequence"/>
</dbReference>
<evidence type="ECO:0000313" key="2">
    <source>
        <dbReference type="Proteomes" id="UP001300012"/>
    </source>
</evidence>